<evidence type="ECO:0000313" key="2">
    <source>
        <dbReference type="EMBL" id="MPC38871.1"/>
    </source>
</evidence>
<dbReference type="Proteomes" id="UP000324222">
    <property type="component" value="Unassembled WGS sequence"/>
</dbReference>
<proteinExistence type="predicted"/>
<organism evidence="2 3">
    <name type="scientific">Portunus trituberculatus</name>
    <name type="common">Swimming crab</name>
    <name type="synonym">Neptunus trituberculatus</name>
    <dbReference type="NCBI Taxonomy" id="210409"/>
    <lineage>
        <taxon>Eukaryota</taxon>
        <taxon>Metazoa</taxon>
        <taxon>Ecdysozoa</taxon>
        <taxon>Arthropoda</taxon>
        <taxon>Crustacea</taxon>
        <taxon>Multicrustacea</taxon>
        <taxon>Malacostraca</taxon>
        <taxon>Eumalacostraca</taxon>
        <taxon>Eucarida</taxon>
        <taxon>Decapoda</taxon>
        <taxon>Pleocyemata</taxon>
        <taxon>Brachyura</taxon>
        <taxon>Eubrachyura</taxon>
        <taxon>Portunoidea</taxon>
        <taxon>Portunidae</taxon>
        <taxon>Portuninae</taxon>
        <taxon>Portunus</taxon>
    </lineage>
</organism>
<accession>A0A5B7EVW1</accession>
<comment type="caution">
    <text evidence="2">The sequence shown here is derived from an EMBL/GenBank/DDBJ whole genome shotgun (WGS) entry which is preliminary data.</text>
</comment>
<feature type="compositionally biased region" description="Basic and acidic residues" evidence="1">
    <location>
        <begin position="1"/>
        <end position="11"/>
    </location>
</feature>
<dbReference type="EMBL" id="VSRR010004195">
    <property type="protein sequence ID" value="MPC38871.1"/>
    <property type="molecule type" value="Genomic_DNA"/>
</dbReference>
<dbReference type="AlphaFoldDB" id="A0A5B7EVW1"/>
<reference evidence="2 3" key="1">
    <citation type="submission" date="2019-05" db="EMBL/GenBank/DDBJ databases">
        <title>Another draft genome of Portunus trituberculatus and its Hox gene families provides insights of decapod evolution.</title>
        <authorList>
            <person name="Jeong J.-H."/>
            <person name="Song I."/>
            <person name="Kim S."/>
            <person name="Choi T."/>
            <person name="Kim D."/>
            <person name="Ryu S."/>
            <person name="Kim W."/>
        </authorList>
    </citation>
    <scope>NUCLEOTIDE SEQUENCE [LARGE SCALE GENOMIC DNA]</scope>
    <source>
        <tissue evidence="2">Muscle</tissue>
    </source>
</reference>
<evidence type="ECO:0000256" key="1">
    <source>
        <dbReference type="SAM" id="MobiDB-lite"/>
    </source>
</evidence>
<sequence length="67" mass="7180">MSDAGIAKEDGLLSCSGAGGEDGEELVKEGPGGKSDGRRCSGQYEALQSERRHAGKKLFIRKHILEY</sequence>
<name>A0A5B7EVW1_PORTR</name>
<evidence type="ECO:0000313" key="3">
    <source>
        <dbReference type="Proteomes" id="UP000324222"/>
    </source>
</evidence>
<gene>
    <name evidence="2" type="ORF">E2C01_032387</name>
</gene>
<keyword evidence="3" id="KW-1185">Reference proteome</keyword>
<protein>
    <submittedName>
        <fullName evidence="2">Uncharacterized protein</fullName>
    </submittedName>
</protein>
<feature type="region of interest" description="Disordered" evidence="1">
    <location>
        <begin position="1"/>
        <end position="42"/>
    </location>
</feature>